<dbReference type="EMBL" id="BBWV01000002">
    <property type="protein sequence ID" value="GAO43891.1"/>
    <property type="molecule type" value="Genomic_DNA"/>
</dbReference>
<dbReference type="GO" id="GO:0005737">
    <property type="term" value="C:cytoplasm"/>
    <property type="evidence" value="ECO:0007669"/>
    <property type="project" value="UniProtKB-SubCell"/>
</dbReference>
<feature type="binding site" evidence="6">
    <location>
        <position position="208"/>
    </location>
    <ligand>
        <name>S-adenosyl-L-methionine</name>
        <dbReference type="ChEBI" id="CHEBI:59789"/>
    </ligand>
</feature>
<feature type="binding site" evidence="6">
    <location>
        <position position="145"/>
    </location>
    <ligand>
        <name>S-adenosyl-L-methionine</name>
        <dbReference type="ChEBI" id="CHEBI:59789"/>
    </ligand>
</feature>
<gene>
    <name evidence="6 7" type="primary">prmA</name>
    <name evidence="7" type="ORF">FPE01S_02_09970</name>
</gene>
<dbReference type="InterPro" id="IPR029063">
    <property type="entry name" value="SAM-dependent_MTases_sf"/>
</dbReference>
<evidence type="ECO:0000256" key="2">
    <source>
        <dbReference type="ARBA" id="ARBA00022490"/>
    </source>
</evidence>
<keyword evidence="2 6" id="KW-0963">Cytoplasm</keyword>
<name>A0A0E9N2M9_9BACT</name>
<evidence type="ECO:0000256" key="4">
    <source>
        <dbReference type="ARBA" id="ARBA00022679"/>
    </source>
</evidence>
<dbReference type="EC" id="2.1.1.-" evidence="6"/>
<feature type="binding site" evidence="6">
    <location>
        <position position="124"/>
    </location>
    <ligand>
        <name>S-adenosyl-L-methionine</name>
        <dbReference type="ChEBI" id="CHEBI:59789"/>
    </ligand>
</feature>
<dbReference type="Proteomes" id="UP000033121">
    <property type="component" value="Unassembled WGS sequence"/>
</dbReference>
<proteinExistence type="inferred from homology"/>
<dbReference type="PANTHER" id="PTHR43648">
    <property type="entry name" value="ELECTRON TRANSFER FLAVOPROTEIN BETA SUBUNIT LYSINE METHYLTRANSFERASE"/>
    <property type="match status" value="1"/>
</dbReference>
<dbReference type="HAMAP" id="MF_00735">
    <property type="entry name" value="Methyltr_PrmA"/>
    <property type="match status" value="1"/>
</dbReference>
<protein>
    <recommendedName>
        <fullName evidence="6">Ribosomal protein L11 methyltransferase</fullName>
        <shortName evidence="6">L11 Mtase</shortName>
        <ecNumber evidence="6">2.1.1.-</ecNumber>
    </recommendedName>
</protein>
<accession>A0A0E9N2M9</accession>
<evidence type="ECO:0000256" key="5">
    <source>
        <dbReference type="ARBA" id="ARBA00022691"/>
    </source>
</evidence>
<keyword evidence="7" id="KW-0687">Ribonucleoprotein</keyword>
<dbReference type="InterPro" id="IPR050078">
    <property type="entry name" value="Ribosomal_L11_MeTrfase_PrmA"/>
</dbReference>
<dbReference type="STRING" id="1220578.FPE01S_02_09970"/>
<dbReference type="Gene3D" id="3.40.50.150">
    <property type="entry name" value="Vaccinia Virus protein VP39"/>
    <property type="match status" value="1"/>
</dbReference>
<dbReference type="GO" id="GO:0032259">
    <property type="term" value="P:methylation"/>
    <property type="evidence" value="ECO:0007669"/>
    <property type="project" value="UniProtKB-KW"/>
</dbReference>
<dbReference type="RefSeq" id="WP_052955824.1">
    <property type="nucleotide sequence ID" value="NZ_BBWV01000002.1"/>
</dbReference>
<evidence type="ECO:0000313" key="7">
    <source>
        <dbReference type="EMBL" id="GAO43891.1"/>
    </source>
</evidence>
<dbReference type="NCBIfam" id="NF001785">
    <property type="entry name" value="PRK00517.2-2"/>
    <property type="match status" value="1"/>
</dbReference>
<evidence type="ECO:0000313" key="8">
    <source>
        <dbReference type="Proteomes" id="UP000033121"/>
    </source>
</evidence>
<comment type="subcellular location">
    <subcellularLocation>
        <location evidence="6">Cytoplasm</location>
    </subcellularLocation>
</comment>
<organism evidence="7 8">
    <name type="scientific">Flavihumibacter petaseus NBRC 106054</name>
    <dbReference type="NCBI Taxonomy" id="1220578"/>
    <lineage>
        <taxon>Bacteria</taxon>
        <taxon>Pseudomonadati</taxon>
        <taxon>Bacteroidota</taxon>
        <taxon>Chitinophagia</taxon>
        <taxon>Chitinophagales</taxon>
        <taxon>Chitinophagaceae</taxon>
        <taxon>Flavihumibacter</taxon>
    </lineage>
</organism>
<keyword evidence="3 6" id="KW-0489">Methyltransferase</keyword>
<comment type="similarity">
    <text evidence="1 6">Belongs to the methyltransferase superfamily. PrmA family.</text>
</comment>
<evidence type="ECO:0000256" key="3">
    <source>
        <dbReference type="ARBA" id="ARBA00022603"/>
    </source>
</evidence>
<dbReference type="Pfam" id="PF06325">
    <property type="entry name" value="PrmA"/>
    <property type="match status" value="1"/>
</dbReference>
<keyword evidence="4 6" id="KW-0808">Transferase</keyword>
<dbReference type="GO" id="GO:0005840">
    <property type="term" value="C:ribosome"/>
    <property type="evidence" value="ECO:0007669"/>
    <property type="project" value="UniProtKB-KW"/>
</dbReference>
<dbReference type="CDD" id="cd02440">
    <property type="entry name" value="AdoMet_MTases"/>
    <property type="match status" value="1"/>
</dbReference>
<keyword evidence="5 6" id="KW-0949">S-adenosyl-L-methionine</keyword>
<dbReference type="OrthoDB" id="9785995at2"/>
<dbReference type="PANTHER" id="PTHR43648:SF1">
    <property type="entry name" value="ELECTRON TRANSFER FLAVOPROTEIN BETA SUBUNIT LYSINE METHYLTRANSFERASE"/>
    <property type="match status" value="1"/>
</dbReference>
<comment type="catalytic activity">
    <reaction evidence="6">
        <text>L-lysyl-[protein] + 3 S-adenosyl-L-methionine = N(6),N(6),N(6)-trimethyl-L-lysyl-[protein] + 3 S-adenosyl-L-homocysteine + 3 H(+)</text>
        <dbReference type="Rhea" id="RHEA:54192"/>
        <dbReference type="Rhea" id="RHEA-COMP:9752"/>
        <dbReference type="Rhea" id="RHEA-COMP:13826"/>
        <dbReference type="ChEBI" id="CHEBI:15378"/>
        <dbReference type="ChEBI" id="CHEBI:29969"/>
        <dbReference type="ChEBI" id="CHEBI:57856"/>
        <dbReference type="ChEBI" id="CHEBI:59789"/>
        <dbReference type="ChEBI" id="CHEBI:61961"/>
    </reaction>
</comment>
<sequence>MMNYQQVTITVSDPEQRDILIALLADIGYEGFTEERDTLRGYIALPEFDEALLHEIVDPMALSFTLETIPQQNWNAAWESSFEPVVVPGFCAVRADFHEPQEGVLYDIVVTPKMSFGTGHHATTFQMLEAMGELVFSRKSVFDFGTGTGVLAILAEKMGAETVLAIDNDDWSIDNAGENFSRNGCNKVALRKAENLDGVQPQDIILANINKRVILPSLPALKQLLKPDGVLVISGLLAADIPDAENAIASAGLTLIKKQEKESWICWTLKA</sequence>
<dbReference type="AlphaFoldDB" id="A0A0E9N2M9"/>
<reference evidence="7 8" key="1">
    <citation type="submission" date="2015-04" db="EMBL/GenBank/DDBJ databases">
        <title>Whole genome shotgun sequence of Flavihumibacter petaseus NBRC 106054.</title>
        <authorList>
            <person name="Miyazawa S."/>
            <person name="Hosoyama A."/>
            <person name="Hashimoto M."/>
            <person name="Noguchi M."/>
            <person name="Tsuchikane K."/>
            <person name="Ohji S."/>
            <person name="Yamazoe A."/>
            <person name="Ichikawa N."/>
            <person name="Kimura A."/>
            <person name="Fujita N."/>
        </authorList>
    </citation>
    <scope>NUCLEOTIDE SEQUENCE [LARGE SCALE GENOMIC DNA]</scope>
    <source>
        <strain evidence="7 8">NBRC 106054</strain>
    </source>
</reference>
<comment type="function">
    <text evidence="6">Methylates ribosomal protein L11.</text>
</comment>
<dbReference type="SUPFAM" id="SSF53335">
    <property type="entry name" value="S-adenosyl-L-methionine-dependent methyltransferases"/>
    <property type="match status" value="1"/>
</dbReference>
<dbReference type="InterPro" id="IPR004498">
    <property type="entry name" value="Ribosomal_PrmA_MeTrfase"/>
</dbReference>
<keyword evidence="8" id="KW-1185">Reference proteome</keyword>
<evidence type="ECO:0000256" key="6">
    <source>
        <dbReference type="HAMAP-Rule" id="MF_00735"/>
    </source>
</evidence>
<keyword evidence="7" id="KW-0689">Ribosomal protein</keyword>
<evidence type="ECO:0000256" key="1">
    <source>
        <dbReference type="ARBA" id="ARBA00009741"/>
    </source>
</evidence>
<dbReference type="GO" id="GO:0016279">
    <property type="term" value="F:protein-lysine N-methyltransferase activity"/>
    <property type="evidence" value="ECO:0007669"/>
    <property type="project" value="TreeGrafter"/>
</dbReference>
<comment type="caution">
    <text evidence="7">The sequence shown here is derived from an EMBL/GenBank/DDBJ whole genome shotgun (WGS) entry which is preliminary data.</text>
</comment>
<feature type="binding site" evidence="6">
    <location>
        <position position="167"/>
    </location>
    <ligand>
        <name>S-adenosyl-L-methionine</name>
        <dbReference type="ChEBI" id="CHEBI:59789"/>
    </ligand>
</feature>